<reference evidence="1 2" key="1">
    <citation type="submission" date="2022-12" db="EMBL/GenBank/DDBJ databases">
        <title>Chromosome-level genome of Tegillarca granosa.</title>
        <authorList>
            <person name="Kim J."/>
        </authorList>
    </citation>
    <scope>NUCLEOTIDE SEQUENCE [LARGE SCALE GENOMIC DNA]</scope>
    <source>
        <strain evidence="1">Teg-2019</strain>
        <tissue evidence="1">Adductor muscle</tissue>
    </source>
</reference>
<sequence>MIECILVFLYGTVWDTFISQYYKLPNLPLTLIKHDHNQTPCRPCPIGRTTLCTILRPISQLDYLIERRNAERAREDFVKSMKKPKHQIYQLMKSQNEQRRLHEMQKQELDRYLARFFMIA</sequence>
<protein>
    <submittedName>
        <fullName evidence="1">Uncharacterized protein</fullName>
    </submittedName>
</protein>
<evidence type="ECO:0000313" key="2">
    <source>
        <dbReference type="Proteomes" id="UP001217089"/>
    </source>
</evidence>
<dbReference type="EMBL" id="JARBDR010000539">
    <property type="protein sequence ID" value="KAJ8311214.1"/>
    <property type="molecule type" value="Genomic_DNA"/>
</dbReference>
<gene>
    <name evidence="1" type="ORF">KUTeg_011242</name>
</gene>
<comment type="caution">
    <text evidence="1">The sequence shown here is derived from an EMBL/GenBank/DDBJ whole genome shotgun (WGS) entry which is preliminary data.</text>
</comment>
<proteinExistence type="predicted"/>
<name>A0ABQ9F1D1_TEGGR</name>
<dbReference type="Proteomes" id="UP001217089">
    <property type="component" value="Unassembled WGS sequence"/>
</dbReference>
<accession>A0ABQ9F1D1</accession>
<organism evidence="1 2">
    <name type="scientific">Tegillarca granosa</name>
    <name type="common">Malaysian cockle</name>
    <name type="synonym">Anadara granosa</name>
    <dbReference type="NCBI Taxonomy" id="220873"/>
    <lineage>
        <taxon>Eukaryota</taxon>
        <taxon>Metazoa</taxon>
        <taxon>Spiralia</taxon>
        <taxon>Lophotrochozoa</taxon>
        <taxon>Mollusca</taxon>
        <taxon>Bivalvia</taxon>
        <taxon>Autobranchia</taxon>
        <taxon>Pteriomorphia</taxon>
        <taxon>Arcoida</taxon>
        <taxon>Arcoidea</taxon>
        <taxon>Arcidae</taxon>
        <taxon>Tegillarca</taxon>
    </lineage>
</organism>
<evidence type="ECO:0000313" key="1">
    <source>
        <dbReference type="EMBL" id="KAJ8311214.1"/>
    </source>
</evidence>
<keyword evidence="2" id="KW-1185">Reference proteome</keyword>